<dbReference type="EMBL" id="BPVZ01000001">
    <property type="protein sequence ID" value="GKU86983.1"/>
    <property type="molecule type" value="Genomic_DNA"/>
</dbReference>
<reference evidence="1 2" key="1">
    <citation type="journal article" date="2021" name="Commun. Biol.">
        <title>The genome of Shorea leprosula (Dipterocarpaceae) highlights the ecological relevance of drought in aseasonal tropical rainforests.</title>
        <authorList>
            <person name="Ng K.K.S."/>
            <person name="Kobayashi M.J."/>
            <person name="Fawcett J.A."/>
            <person name="Hatakeyama M."/>
            <person name="Paape T."/>
            <person name="Ng C.H."/>
            <person name="Ang C.C."/>
            <person name="Tnah L.H."/>
            <person name="Lee C.T."/>
            <person name="Nishiyama T."/>
            <person name="Sese J."/>
            <person name="O'Brien M.J."/>
            <person name="Copetti D."/>
            <person name="Mohd Noor M.I."/>
            <person name="Ong R.C."/>
            <person name="Putra M."/>
            <person name="Sireger I.Z."/>
            <person name="Indrioko S."/>
            <person name="Kosugi Y."/>
            <person name="Izuno A."/>
            <person name="Isagi Y."/>
            <person name="Lee S.L."/>
            <person name="Shimizu K.K."/>
        </authorList>
    </citation>
    <scope>NUCLEOTIDE SEQUENCE [LARGE SCALE GENOMIC DNA]</scope>
    <source>
        <strain evidence="1">214</strain>
    </source>
</reference>
<evidence type="ECO:0000313" key="1">
    <source>
        <dbReference type="EMBL" id="GKU86983.1"/>
    </source>
</evidence>
<organism evidence="1 2">
    <name type="scientific">Rubroshorea leprosula</name>
    <dbReference type="NCBI Taxonomy" id="152421"/>
    <lineage>
        <taxon>Eukaryota</taxon>
        <taxon>Viridiplantae</taxon>
        <taxon>Streptophyta</taxon>
        <taxon>Embryophyta</taxon>
        <taxon>Tracheophyta</taxon>
        <taxon>Spermatophyta</taxon>
        <taxon>Magnoliopsida</taxon>
        <taxon>eudicotyledons</taxon>
        <taxon>Gunneridae</taxon>
        <taxon>Pentapetalae</taxon>
        <taxon>rosids</taxon>
        <taxon>malvids</taxon>
        <taxon>Malvales</taxon>
        <taxon>Dipterocarpaceae</taxon>
        <taxon>Rubroshorea</taxon>
    </lineage>
</organism>
<protein>
    <submittedName>
        <fullName evidence="1">Uncharacterized protein</fullName>
    </submittedName>
</protein>
<name>A0AAV5HMJ1_9ROSI</name>
<evidence type="ECO:0000313" key="2">
    <source>
        <dbReference type="Proteomes" id="UP001054252"/>
    </source>
</evidence>
<gene>
    <name evidence="1" type="ORF">SLEP1_g1446</name>
</gene>
<dbReference type="Proteomes" id="UP001054252">
    <property type="component" value="Unassembled WGS sequence"/>
</dbReference>
<accession>A0AAV5HMJ1</accession>
<proteinExistence type="predicted"/>
<comment type="caution">
    <text evidence="1">The sequence shown here is derived from an EMBL/GenBank/DDBJ whole genome shotgun (WGS) entry which is preliminary data.</text>
</comment>
<dbReference type="AlphaFoldDB" id="A0AAV5HMJ1"/>
<sequence length="38" mass="4399">MYMTPIFQFVLCTTSIRINYISKETADFTTYSACMSYG</sequence>
<keyword evidence="2" id="KW-1185">Reference proteome</keyword>